<keyword evidence="3" id="KW-1185">Reference proteome</keyword>
<proteinExistence type="predicted"/>
<dbReference type="AlphaFoldDB" id="A0A917T1P9"/>
<feature type="transmembrane region" description="Helical" evidence="1">
    <location>
        <begin position="63"/>
        <end position="82"/>
    </location>
</feature>
<feature type="transmembrane region" description="Helical" evidence="1">
    <location>
        <begin position="28"/>
        <end position="51"/>
    </location>
</feature>
<keyword evidence="1" id="KW-1133">Transmembrane helix</keyword>
<feature type="transmembrane region" description="Helical" evidence="1">
    <location>
        <begin position="94"/>
        <end position="115"/>
    </location>
</feature>
<evidence type="ECO:0000313" key="3">
    <source>
        <dbReference type="Proteomes" id="UP000649829"/>
    </source>
</evidence>
<reference evidence="2" key="2">
    <citation type="submission" date="2020-09" db="EMBL/GenBank/DDBJ databases">
        <authorList>
            <person name="Sun Q."/>
            <person name="Zhou Y."/>
        </authorList>
    </citation>
    <scope>NUCLEOTIDE SEQUENCE</scope>
    <source>
        <strain evidence="2">CGMCC 1.6293</strain>
    </source>
</reference>
<dbReference type="RefSeq" id="WP_036539185.1">
    <property type="nucleotide sequence ID" value="NZ_BMLF01000002.1"/>
</dbReference>
<protein>
    <submittedName>
        <fullName evidence="2">Uncharacterized protein</fullName>
    </submittedName>
</protein>
<accession>A0A917T1P9</accession>
<keyword evidence="1" id="KW-0812">Transmembrane</keyword>
<name>A0A917T1P9_9RHOB</name>
<organism evidence="2 3">
    <name type="scientific">Pseudooceanicola nanhaiensis</name>
    <dbReference type="NCBI Taxonomy" id="375761"/>
    <lineage>
        <taxon>Bacteria</taxon>
        <taxon>Pseudomonadati</taxon>
        <taxon>Pseudomonadota</taxon>
        <taxon>Alphaproteobacteria</taxon>
        <taxon>Rhodobacterales</taxon>
        <taxon>Paracoccaceae</taxon>
        <taxon>Pseudooceanicola</taxon>
    </lineage>
</organism>
<sequence length="117" mass="12234">MIGLFVAGASVLGLAVFAALVRNEPEPAFFRVIGVLVVLLGIAGLAILRLLPNEAEGAAGRLVFSLGLLWLAWIGVLAFVAQALRLRFPQSADWLLLSAGLATLAPVTGMVVALWTV</sequence>
<evidence type="ECO:0000256" key="1">
    <source>
        <dbReference type="SAM" id="Phobius"/>
    </source>
</evidence>
<comment type="caution">
    <text evidence="2">The sequence shown here is derived from an EMBL/GenBank/DDBJ whole genome shotgun (WGS) entry which is preliminary data.</text>
</comment>
<gene>
    <name evidence="2" type="ORF">GCM10011534_32060</name>
</gene>
<dbReference type="Proteomes" id="UP000649829">
    <property type="component" value="Unassembled WGS sequence"/>
</dbReference>
<reference evidence="2" key="1">
    <citation type="journal article" date="2014" name="Int. J. Syst. Evol. Microbiol.">
        <title>Complete genome sequence of Corynebacterium casei LMG S-19264T (=DSM 44701T), isolated from a smear-ripened cheese.</title>
        <authorList>
            <consortium name="US DOE Joint Genome Institute (JGI-PGF)"/>
            <person name="Walter F."/>
            <person name="Albersmeier A."/>
            <person name="Kalinowski J."/>
            <person name="Ruckert C."/>
        </authorList>
    </citation>
    <scope>NUCLEOTIDE SEQUENCE</scope>
    <source>
        <strain evidence="2">CGMCC 1.6293</strain>
    </source>
</reference>
<evidence type="ECO:0000313" key="2">
    <source>
        <dbReference type="EMBL" id="GGM07695.1"/>
    </source>
</evidence>
<dbReference type="EMBL" id="BMLF01000002">
    <property type="protein sequence ID" value="GGM07695.1"/>
    <property type="molecule type" value="Genomic_DNA"/>
</dbReference>
<keyword evidence="1" id="KW-0472">Membrane</keyword>